<feature type="compositionally biased region" description="Basic residues" evidence="4">
    <location>
        <begin position="22"/>
        <end position="41"/>
    </location>
</feature>
<keyword evidence="8" id="KW-1185">Reference proteome</keyword>
<evidence type="ECO:0000313" key="7">
    <source>
        <dbReference type="EMBL" id="OTO07781.1"/>
    </source>
</evidence>
<dbReference type="PANTHER" id="PTHR43390:SF1">
    <property type="entry name" value="CHLOROPLAST PROCESSING PEPTIDASE"/>
    <property type="match status" value="1"/>
</dbReference>
<evidence type="ECO:0000256" key="3">
    <source>
        <dbReference type="RuleBase" id="RU362042"/>
    </source>
</evidence>
<dbReference type="NCBIfam" id="TIGR02227">
    <property type="entry name" value="sigpep_I_bact"/>
    <property type="match status" value="1"/>
</dbReference>
<dbReference type="GO" id="GO:0006465">
    <property type="term" value="P:signal peptide processing"/>
    <property type="evidence" value="ECO:0007669"/>
    <property type="project" value="InterPro"/>
</dbReference>
<dbReference type="STRING" id="1834181.A5880_002051"/>
<dbReference type="GO" id="GO:0004252">
    <property type="term" value="F:serine-type endopeptidase activity"/>
    <property type="evidence" value="ECO:0007669"/>
    <property type="project" value="InterPro"/>
</dbReference>
<dbReference type="Proteomes" id="UP000195139">
    <property type="component" value="Unassembled WGS sequence"/>
</dbReference>
<dbReference type="PRINTS" id="PR00727">
    <property type="entry name" value="LEADERPTASE"/>
</dbReference>
<dbReference type="CDD" id="cd06530">
    <property type="entry name" value="S26_SPase_I"/>
    <property type="match status" value="1"/>
</dbReference>
<sequence length="224" mass="26169">MTTRKPRALKKKTNNHQSTVSRPKKAQKRQQSNKKRKKQRRKWMRKTLIEIVFSIVITLFLIYLVSLFTFVLPQVEGFGMTPVLREPNRIFVNRLGEIKRYSLVYFHVPNRKNEVSTRRIIGMPGEKVVYKEDVLFINDQERVERFLTEELKKAGKEGYQLTEDFSTEAIIGAVRGKIPQGKYLVLGDNRSFATDSRHYGLVDEQEIIGVATMKVLPLHEMMKL</sequence>
<comment type="catalytic activity">
    <reaction evidence="3">
        <text>Cleavage of hydrophobic, N-terminal signal or leader sequences from secreted and periplasmic proteins.</text>
        <dbReference type="EC" id="3.4.21.89"/>
    </reaction>
</comment>
<dbReference type="PANTHER" id="PTHR43390">
    <property type="entry name" value="SIGNAL PEPTIDASE I"/>
    <property type="match status" value="1"/>
</dbReference>
<dbReference type="InterPro" id="IPR019533">
    <property type="entry name" value="Peptidase_S26"/>
</dbReference>
<keyword evidence="3" id="KW-0378">Hydrolase</keyword>
<evidence type="ECO:0000259" key="5">
    <source>
        <dbReference type="Pfam" id="PF10502"/>
    </source>
</evidence>
<keyword evidence="3" id="KW-1133">Transmembrane helix</keyword>
<dbReference type="GO" id="GO:0009003">
    <property type="term" value="F:signal peptidase activity"/>
    <property type="evidence" value="ECO:0007669"/>
    <property type="project" value="UniProtKB-EC"/>
</dbReference>
<dbReference type="EC" id="3.4.21.89" evidence="3"/>
<evidence type="ECO:0000313" key="8">
    <source>
        <dbReference type="Proteomes" id="UP000195139"/>
    </source>
</evidence>
<dbReference type="Pfam" id="PF10502">
    <property type="entry name" value="Peptidase_S26"/>
    <property type="match status" value="1"/>
</dbReference>
<feature type="compositionally biased region" description="Basic residues" evidence="4">
    <location>
        <begin position="1"/>
        <end position="14"/>
    </location>
</feature>
<feature type="domain" description="Peptidase S26" evidence="5">
    <location>
        <begin position="49"/>
        <end position="214"/>
    </location>
</feature>
<keyword evidence="3" id="KW-0812">Transmembrane</keyword>
<dbReference type="GO" id="GO:0005886">
    <property type="term" value="C:plasma membrane"/>
    <property type="evidence" value="ECO:0007669"/>
    <property type="project" value="UniProtKB-SubCell"/>
</dbReference>
<name>A0A242CC45_9ENTE</name>
<keyword evidence="3" id="KW-0645">Protease</keyword>
<dbReference type="RefSeq" id="WP_419469608.1">
    <property type="nucleotide sequence ID" value="NZ_NGLE02000001.1"/>
</dbReference>
<reference evidence="7" key="1">
    <citation type="submission" date="2017-05" db="EMBL/GenBank/DDBJ databases">
        <title>The Genome Sequence of Enterococcus sp. 4G2_DIV0659.</title>
        <authorList>
            <consortium name="The Broad Institute Genomics Platform"/>
            <consortium name="The Broad Institute Genomic Center for Infectious Diseases"/>
            <person name="Earl A."/>
            <person name="Manson A."/>
            <person name="Schwartman J."/>
            <person name="Gilmore M."/>
            <person name="Abouelleil A."/>
            <person name="Cao P."/>
            <person name="Chapman S."/>
            <person name="Cusick C."/>
            <person name="Shea T."/>
            <person name="Young S."/>
            <person name="Neafsey D."/>
            <person name="Nusbaum C."/>
            <person name="Birren B."/>
        </authorList>
    </citation>
    <scope>NUCLEOTIDE SEQUENCE [LARGE SCALE GENOMIC DNA]</scope>
    <source>
        <strain evidence="7">4G2_DIV0659</strain>
    </source>
</reference>
<keyword evidence="3" id="KW-0472">Membrane</keyword>
<evidence type="ECO:0000256" key="4">
    <source>
        <dbReference type="SAM" id="MobiDB-lite"/>
    </source>
</evidence>
<dbReference type="InterPro" id="IPR000223">
    <property type="entry name" value="Pept_S26A_signal_pept_1"/>
</dbReference>
<evidence type="ECO:0000256" key="1">
    <source>
        <dbReference type="ARBA" id="ARBA00004401"/>
    </source>
</evidence>
<reference evidence="6 8" key="2">
    <citation type="submission" date="2018-07" db="EMBL/GenBank/DDBJ databases">
        <title>The Genome Sequence of Enterococcus sp. DIV0659b.</title>
        <authorList>
            <consortium name="The Broad Institute Genomics Platform"/>
            <consortium name="The Broad Institute Genomic Center for Infectious Diseases"/>
            <person name="Earl A."/>
            <person name="Manson A."/>
            <person name="Schwartman J."/>
            <person name="Gilmore M."/>
            <person name="Abouelleil A."/>
            <person name="Cao P."/>
            <person name="Chapman S."/>
            <person name="Cusick C."/>
            <person name="Shea T."/>
            <person name="Young S."/>
            <person name="Neafsey D."/>
            <person name="Nusbaum C."/>
            <person name="Birren B."/>
        </authorList>
    </citation>
    <scope>NUCLEOTIDE SEQUENCE [LARGE SCALE GENOMIC DNA]</scope>
    <source>
        <strain evidence="6 8">4G2_DIV0659</strain>
    </source>
</reference>
<protein>
    <recommendedName>
        <fullName evidence="3">Signal peptidase I</fullName>
        <ecNumber evidence="3">3.4.21.89</ecNumber>
    </recommendedName>
</protein>
<organism evidence="7">
    <name type="scientific">Candidatus Enterococcus mansonii</name>
    <dbReference type="NCBI Taxonomy" id="1834181"/>
    <lineage>
        <taxon>Bacteria</taxon>
        <taxon>Bacillati</taxon>
        <taxon>Bacillota</taxon>
        <taxon>Bacilli</taxon>
        <taxon>Lactobacillales</taxon>
        <taxon>Enterococcaceae</taxon>
        <taxon>Enterococcus</taxon>
    </lineage>
</organism>
<evidence type="ECO:0000313" key="6">
    <source>
        <dbReference type="EMBL" id="MEI5993837.1"/>
    </source>
</evidence>
<accession>A0A242CC45</accession>
<dbReference type="AlphaFoldDB" id="A0A242CC45"/>
<gene>
    <name evidence="6" type="ORF">A5880_001384</name>
    <name evidence="7" type="ORF">A5880_002051</name>
</gene>
<comment type="similarity">
    <text evidence="2 3">Belongs to the peptidase S26 family.</text>
</comment>
<comment type="subcellular location">
    <subcellularLocation>
        <location evidence="1">Cell membrane</location>
        <topology evidence="1">Single-pass type II membrane protein</topology>
    </subcellularLocation>
    <subcellularLocation>
        <location evidence="3">Membrane</location>
        <topology evidence="3">Single-pass type II membrane protein</topology>
    </subcellularLocation>
</comment>
<evidence type="ECO:0000256" key="2">
    <source>
        <dbReference type="ARBA" id="ARBA00009370"/>
    </source>
</evidence>
<feature type="region of interest" description="Disordered" evidence="4">
    <location>
        <begin position="1"/>
        <end position="41"/>
    </location>
</feature>
<dbReference type="Gene3D" id="2.10.109.10">
    <property type="entry name" value="Umud Fragment, subunit A"/>
    <property type="match status" value="1"/>
</dbReference>
<feature type="transmembrane region" description="Helical" evidence="3">
    <location>
        <begin position="47"/>
        <end position="72"/>
    </location>
</feature>
<comment type="caution">
    <text evidence="7">The sequence shown here is derived from an EMBL/GenBank/DDBJ whole genome shotgun (WGS) entry which is preliminary data.</text>
</comment>
<dbReference type="InterPro" id="IPR036286">
    <property type="entry name" value="LexA/Signal_pep-like_sf"/>
</dbReference>
<dbReference type="EMBL" id="NGLE01000003">
    <property type="protein sequence ID" value="OTO07781.1"/>
    <property type="molecule type" value="Genomic_DNA"/>
</dbReference>
<dbReference type="EMBL" id="NGLE02000001">
    <property type="protein sequence ID" value="MEI5993837.1"/>
    <property type="molecule type" value="Genomic_DNA"/>
</dbReference>
<proteinExistence type="inferred from homology"/>
<dbReference type="SUPFAM" id="SSF51306">
    <property type="entry name" value="LexA/Signal peptidase"/>
    <property type="match status" value="1"/>
</dbReference>